<sequence>MRAGTSRTAAGTGRKCSESATNVVAIKDRLKRGLTGPPAVIGSAGQQGQIERPRIEEHMQTRGVERNMRTEGGLPLPCLVDSPVCQLVAGCWAEQGTQQRKMDKFTAPSTSGGTQVDRGNRPQDTSEPSGVQILAAVEALSGMAVQAKLEATAILVNLPSTELHKVAERSVETKNQAREMQEEVTTFRAQRTELETHTHR</sequence>
<keyword evidence="1" id="KW-0175">Coiled coil</keyword>
<evidence type="ECO:0000256" key="2">
    <source>
        <dbReference type="SAM" id="MobiDB-lite"/>
    </source>
</evidence>
<evidence type="ECO:0000313" key="3">
    <source>
        <dbReference type="EMBL" id="KAJ1170299.1"/>
    </source>
</evidence>
<proteinExistence type="predicted"/>
<dbReference type="AlphaFoldDB" id="A0AAV7T1D1"/>
<dbReference type="EMBL" id="JANPWB010000007">
    <property type="protein sequence ID" value="KAJ1170299.1"/>
    <property type="molecule type" value="Genomic_DNA"/>
</dbReference>
<evidence type="ECO:0000313" key="4">
    <source>
        <dbReference type="Proteomes" id="UP001066276"/>
    </source>
</evidence>
<keyword evidence="4" id="KW-1185">Reference proteome</keyword>
<dbReference type="Proteomes" id="UP001066276">
    <property type="component" value="Chromosome 4_1"/>
</dbReference>
<reference evidence="3" key="1">
    <citation type="journal article" date="2022" name="bioRxiv">
        <title>Sequencing and chromosome-scale assembly of the giantPleurodeles waltlgenome.</title>
        <authorList>
            <person name="Brown T."/>
            <person name="Elewa A."/>
            <person name="Iarovenko S."/>
            <person name="Subramanian E."/>
            <person name="Araus A.J."/>
            <person name="Petzold A."/>
            <person name="Susuki M."/>
            <person name="Suzuki K.-i.T."/>
            <person name="Hayashi T."/>
            <person name="Toyoda A."/>
            <person name="Oliveira C."/>
            <person name="Osipova E."/>
            <person name="Leigh N.D."/>
            <person name="Simon A."/>
            <person name="Yun M.H."/>
        </authorList>
    </citation>
    <scope>NUCLEOTIDE SEQUENCE</scope>
    <source>
        <strain evidence="3">20211129_DDA</strain>
        <tissue evidence="3">Liver</tissue>
    </source>
</reference>
<name>A0AAV7T1D1_PLEWA</name>
<accession>A0AAV7T1D1</accession>
<organism evidence="3 4">
    <name type="scientific">Pleurodeles waltl</name>
    <name type="common">Iberian ribbed newt</name>
    <dbReference type="NCBI Taxonomy" id="8319"/>
    <lineage>
        <taxon>Eukaryota</taxon>
        <taxon>Metazoa</taxon>
        <taxon>Chordata</taxon>
        <taxon>Craniata</taxon>
        <taxon>Vertebrata</taxon>
        <taxon>Euteleostomi</taxon>
        <taxon>Amphibia</taxon>
        <taxon>Batrachia</taxon>
        <taxon>Caudata</taxon>
        <taxon>Salamandroidea</taxon>
        <taxon>Salamandridae</taxon>
        <taxon>Pleurodelinae</taxon>
        <taxon>Pleurodeles</taxon>
    </lineage>
</organism>
<evidence type="ECO:0000256" key="1">
    <source>
        <dbReference type="SAM" id="Coils"/>
    </source>
</evidence>
<comment type="caution">
    <text evidence="3">The sequence shown here is derived from an EMBL/GenBank/DDBJ whole genome shotgun (WGS) entry which is preliminary data.</text>
</comment>
<feature type="region of interest" description="Disordered" evidence="2">
    <location>
        <begin position="98"/>
        <end position="128"/>
    </location>
</feature>
<feature type="coiled-coil region" evidence="1">
    <location>
        <begin position="163"/>
        <end position="197"/>
    </location>
</feature>
<protein>
    <submittedName>
        <fullName evidence="3">Uncharacterized protein</fullName>
    </submittedName>
</protein>
<gene>
    <name evidence="3" type="ORF">NDU88_002177</name>
</gene>